<feature type="domain" description="Glucose-methanol-choline oxidoreductase N-terminal" evidence="11">
    <location>
        <begin position="93"/>
        <end position="116"/>
    </location>
</feature>
<feature type="domain" description="Glucose-methanol-choline oxidoreductase N-terminal" evidence="12">
    <location>
        <begin position="300"/>
        <end position="314"/>
    </location>
</feature>
<dbReference type="EMBL" id="JAACJN010000047">
    <property type="protein sequence ID" value="KAF5383467.1"/>
    <property type="molecule type" value="Genomic_DNA"/>
</dbReference>
<keyword evidence="5 9" id="KW-0274">FAD</keyword>
<dbReference type="PANTHER" id="PTHR11552:SF201">
    <property type="entry name" value="GLUCOSE-METHANOL-CHOLINE OXIDOREDUCTASE N-TERMINAL DOMAIN-CONTAINING PROTEIN"/>
    <property type="match status" value="1"/>
</dbReference>
<keyword evidence="7" id="KW-0325">Glycoprotein</keyword>
<dbReference type="SUPFAM" id="SSF54373">
    <property type="entry name" value="FAD-linked reductases, C-terminal domain"/>
    <property type="match status" value="1"/>
</dbReference>
<evidence type="ECO:0000256" key="1">
    <source>
        <dbReference type="ARBA" id="ARBA00001974"/>
    </source>
</evidence>
<organism evidence="13 14">
    <name type="scientific">Collybiopsis confluens</name>
    <dbReference type="NCBI Taxonomy" id="2823264"/>
    <lineage>
        <taxon>Eukaryota</taxon>
        <taxon>Fungi</taxon>
        <taxon>Dikarya</taxon>
        <taxon>Basidiomycota</taxon>
        <taxon>Agaricomycotina</taxon>
        <taxon>Agaricomycetes</taxon>
        <taxon>Agaricomycetidae</taxon>
        <taxon>Agaricales</taxon>
        <taxon>Marasmiineae</taxon>
        <taxon>Omphalotaceae</taxon>
        <taxon>Collybiopsis</taxon>
    </lineage>
</organism>
<dbReference type="PROSITE" id="PS00624">
    <property type="entry name" value="GMC_OXRED_2"/>
    <property type="match status" value="1"/>
</dbReference>
<dbReference type="Proteomes" id="UP000518752">
    <property type="component" value="Unassembled WGS sequence"/>
</dbReference>
<keyword evidence="3 10" id="KW-0285">Flavoprotein</keyword>
<dbReference type="PANTHER" id="PTHR11552">
    <property type="entry name" value="GLUCOSE-METHANOL-CHOLINE GMC OXIDOREDUCTASE"/>
    <property type="match status" value="1"/>
</dbReference>
<dbReference type="Pfam" id="PF05199">
    <property type="entry name" value="GMC_oxred_C"/>
    <property type="match status" value="1"/>
</dbReference>
<evidence type="ECO:0000256" key="9">
    <source>
        <dbReference type="PIRSR" id="PIRSR000137-2"/>
    </source>
</evidence>
<feature type="binding site" evidence="9">
    <location>
        <begin position="559"/>
        <end position="560"/>
    </location>
    <ligand>
        <name>FAD</name>
        <dbReference type="ChEBI" id="CHEBI:57692"/>
    </ligand>
</feature>
<accession>A0A8H5M7D0</accession>
<sequence length="618" mass="68447">MPLVTIDQVADHTFDYIVIGGGTAGLTLASHLAENSDWSVLVLEAGNSHLGDHPLITRPSQYGLQFMNPEYDWAFKTAPQKFSDNKEYLWSRGKGLGGSSAMNFSVWTNPPKEDVDNWEKLGNPGWNWANYEKYSSRAATYTPLEPKGNSTAFLKAYNVWDPSKNQGDGPLHVTHPRLLLDIDGKMHQESLAEDGNMARFLFRSLLDFYHGQTEGTYLALNSVHHQLHCRTYSATSSTLDKSNLSILVGANVATILISNPADNSSADENNVEAWGVDFYYGADANPYQARTRKEVILSAGTLKSPQILELSGIGRPDVLSAHGIAVKVPLYGVGENVQEHLFAGCSYKLKDDYAEETYDLLLDPVQRGKHSKLFSEGQGLHTSGIVQIAFAPLKIITSKAETLYAAEETRIRQDISEGKYSPGLSEQYDIQLQGNRNGFLDCELVSSSGVFSGPKPPQAGQKYYTIMAFSNHSFSRGTIHISSNDPRDSPDMDPHYFEHDIDLQILINEVRYVREIVKSAPLRDLLCEDPSEKELNPGSEIQTDEEIATWLKHNCSSGWHTVGSLSMLPREKNGVVGTDLKVYGTKNIRVVDLSIVPLQISAHTQGKVFSSQMKDDEP</sequence>
<dbReference type="GO" id="GO:0050660">
    <property type="term" value="F:flavin adenine dinucleotide binding"/>
    <property type="evidence" value="ECO:0007669"/>
    <property type="project" value="InterPro"/>
</dbReference>
<dbReference type="PIRSF" id="PIRSF000137">
    <property type="entry name" value="Alcohol_oxidase"/>
    <property type="match status" value="1"/>
</dbReference>
<dbReference type="AlphaFoldDB" id="A0A8H5M7D0"/>
<dbReference type="PROSITE" id="PS00623">
    <property type="entry name" value="GMC_OXRED_1"/>
    <property type="match status" value="1"/>
</dbReference>
<proteinExistence type="inferred from homology"/>
<keyword evidence="14" id="KW-1185">Reference proteome</keyword>
<comment type="caution">
    <text evidence="13">The sequence shown here is derived from an EMBL/GenBank/DDBJ whole genome shotgun (WGS) entry which is preliminary data.</text>
</comment>
<evidence type="ECO:0000313" key="14">
    <source>
        <dbReference type="Proteomes" id="UP000518752"/>
    </source>
</evidence>
<evidence type="ECO:0000256" key="8">
    <source>
        <dbReference type="PIRSR" id="PIRSR000137-1"/>
    </source>
</evidence>
<dbReference type="OrthoDB" id="269227at2759"/>
<dbReference type="InterPro" id="IPR000172">
    <property type="entry name" value="GMC_OxRdtase_N"/>
</dbReference>
<comment type="similarity">
    <text evidence="2 10">Belongs to the GMC oxidoreductase family.</text>
</comment>
<feature type="active site" description="Proton acceptor" evidence="8">
    <location>
        <position position="603"/>
    </location>
</feature>
<feature type="active site" description="Proton donor" evidence="8">
    <location>
        <position position="560"/>
    </location>
</feature>
<evidence type="ECO:0000259" key="12">
    <source>
        <dbReference type="PROSITE" id="PS00624"/>
    </source>
</evidence>
<dbReference type="GO" id="GO:0016614">
    <property type="term" value="F:oxidoreductase activity, acting on CH-OH group of donors"/>
    <property type="evidence" value="ECO:0007669"/>
    <property type="project" value="InterPro"/>
</dbReference>
<dbReference type="Gene3D" id="3.30.560.10">
    <property type="entry name" value="Glucose Oxidase, domain 3"/>
    <property type="match status" value="1"/>
</dbReference>
<dbReference type="InterPro" id="IPR007867">
    <property type="entry name" value="GMC_OxRtase_C"/>
</dbReference>
<evidence type="ECO:0000256" key="4">
    <source>
        <dbReference type="ARBA" id="ARBA00022729"/>
    </source>
</evidence>
<feature type="binding site" evidence="9">
    <location>
        <begin position="103"/>
        <end position="106"/>
    </location>
    <ligand>
        <name>FAD</name>
        <dbReference type="ChEBI" id="CHEBI:57692"/>
    </ligand>
</feature>
<dbReference type="Gene3D" id="3.50.50.60">
    <property type="entry name" value="FAD/NAD(P)-binding domain"/>
    <property type="match status" value="1"/>
</dbReference>
<evidence type="ECO:0000256" key="3">
    <source>
        <dbReference type="ARBA" id="ARBA00022630"/>
    </source>
</evidence>
<reference evidence="13 14" key="1">
    <citation type="journal article" date="2020" name="ISME J.">
        <title>Uncovering the hidden diversity of litter-decomposition mechanisms in mushroom-forming fungi.</title>
        <authorList>
            <person name="Floudas D."/>
            <person name="Bentzer J."/>
            <person name="Ahren D."/>
            <person name="Johansson T."/>
            <person name="Persson P."/>
            <person name="Tunlid A."/>
        </authorList>
    </citation>
    <scope>NUCLEOTIDE SEQUENCE [LARGE SCALE GENOMIC DNA]</scope>
    <source>
        <strain evidence="13 14">CBS 406.79</strain>
    </source>
</reference>
<dbReference type="InterPro" id="IPR036188">
    <property type="entry name" value="FAD/NAD-bd_sf"/>
</dbReference>
<dbReference type="Pfam" id="PF00732">
    <property type="entry name" value="GMC_oxred_N"/>
    <property type="match status" value="1"/>
</dbReference>
<evidence type="ECO:0000313" key="13">
    <source>
        <dbReference type="EMBL" id="KAF5383467.1"/>
    </source>
</evidence>
<name>A0A8H5M7D0_9AGAR</name>
<dbReference type="SUPFAM" id="SSF51905">
    <property type="entry name" value="FAD/NAD(P)-binding domain"/>
    <property type="match status" value="1"/>
</dbReference>
<evidence type="ECO:0000256" key="2">
    <source>
        <dbReference type="ARBA" id="ARBA00010790"/>
    </source>
</evidence>
<evidence type="ECO:0000259" key="11">
    <source>
        <dbReference type="PROSITE" id="PS00623"/>
    </source>
</evidence>
<evidence type="ECO:0000256" key="6">
    <source>
        <dbReference type="ARBA" id="ARBA00023002"/>
    </source>
</evidence>
<protein>
    <recommendedName>
        <fullName evidence="11 12">Glucose-methanol-choline oxidoreductase N-terminal domain-containing protein</fullName>
    </recommendedName>
</protein>
<dbReference type="InterPro" id="IPR012132">
    <property type="entry name" value="GMC_OxRdtase"/>
</dbReference>
<evidence type="ECO:0000256" key="7">
    <source>
        <dbReference type="ARBA" id="ARBA00023180"/>
    </source>
</evidence>
<keyword evidence="4" id="KW-0732">Signal</keyword>
<evidence type="ECO:0000256" key="5">
    <source>
        <dbReference type="ARBA" id="ARBA00022827"/>
    </source>
</evidence>
<gene>
    <name evidence="13" type="ORF">D9757_006110</name>
</gene>
<feature type="binding site" evidence="9">
    <location>
        <position position="252"/>
    </location>
    <ligand>
        <name>FAD</name>
        <dbReference type="ChEBI" id="CHEBI:57692"/>
    </ligand>
</feature>
<evidence type="ECO:0000256" key="10">
    <source>
        <dbReference type="RuleBase" id="RU003968"/>
    </source>
</evidence>
<keyword evidence="6" id="KW-0560">Oxidoreductase</keyword>
<comment type="cofactor">
    <cofactor evidence="1 9">
        <name>FAD</name>
        <dbReference type="ChEBI" id="CHEBI:57692"/>
    </cofactor>
</comment>